<dbReference type="Proteomes" id="UP000634136">
    <property type="component" value="Unassembled WGS sequence"/>
</dbReference>
<keyword evidence="2" id="KW-1185">Reference proteome</keyword>
<name>A0A835CGN6_9FABA</name>
<protein>
    <submittedName>
        <fullName evidence="1">Uncharacterized protein</fullName>
    </submittedName>
</protein>
<proteinExistence type="predicted"/>
<evidence type="ECO:0000313" key="1">
    <source>
        <dbReference type="EMBL" id="KAF7842381.1"/>
    </source>
</evidence>
<gene>
    <name evidence="1" type="ORF">G2W53_004679</name>
</gene>
<evidence type="ECO:0000313" key="2">
    <source>
        <dbReference type="Proteomes" id="UP000634136"/>
    </source>
</evidence>
<comment type="caution">
    <text evidence="1">The sequence shown here is derived from an EMBL/GenBank/DDBJ whole genome shotgun (WGS) entry which is preliminary data.</text>
</comment>
<dbReference type="EMBL" id="JAAIUW010000002">
    <property type="protein sequence ID" value="KAF7842381.1"/>
    <property type="molecule type" value="Genomic_DNA"/>
</dbReference>
<organism evidence="1 2">
    <name type="scientific">Senna tora</name>
    <dbReference type="NCBI Taxonomy" id="362788"/>
    <lineage>
        <taxon>Eukaryota</taxon>
        <taxon>Viridiplantae</taxon>
        <taxon>Streptophyta</taxon>
        <taxon>Embryophyta</taxon>
        <taxon>Tracheophyta</taxon>
        <taxon>Spermatophyta</taxon>
        <taxon>Magnoliopsida</taxon>
        <taxon>eudicotyledons</taxon>
        <taxon>Gunneridae</taxon>
        <taxon>Pentapetalae</taxon>
        <taxon>rosids</taxon>
        <taxon>fabids</taxon>
        <taxon>Fabales</taxon>
        <taxon>Fabaceae</taxon>
        <taxon>Caesalpinioideae</taxon>
        <taxon>Cassia clade</taxon>
        <taxon>Senna</taxon>
    </lineage>
</organism>
<sequence>MVRNGNIKSRAMREQYLLSEFRKQNNVV</sequence>
<accession>A0A835CGN6</accession>
<reference evidence="1" key="1">
    <citation type="submission" date="2020-09" db="EMBL/GenBank/DDBJ databases">
        <title>Genome-Enabled Discovery of Anthraquinone Biosynthesis in Senna tora.</title>
        <authorList>
            <person name="Kang S.-H."/>
            <person name="Pandey R.P."/>
            <person name="Lee C.-M."/>
            <person name="Sim J.-S."/>
            <person name="Jeong J.-T."/>
            <person name="Choi B.-S."/>
            <person name="Jung M."/>
            <person name="Ginzburg D."/>
            <person name="Zhao K."/>
            <person name="Won S.Y."/>
            <person name="Oh T.-J."/>
            <person name="Yu Y."/>
            <person name="Kim N.-H."/>
            <person name="Lee O.R."/>
            <person name="Lee T.-H."/>
            <person name="Bashyal P."/>
            <person name="Kim T.-S."/>
            <person name="Lee W.-H."/>
            <person name="Kawkins C."/>
            <person name="Kim C.-K."/>
            <person name="Kim J.S."/>
            <person name="Ahn B.O."/>
            <person name="Rhee S.Y."/>
            <person name="Sohng J.K."/>
        </authorList>
    </citation>
    <scope>NUCLEOTIDE SEQUENCE</scope>
    <source>
        <tissue evidence="1">Leaf</tissue>
    </source>
</reference>
<dbReference type="AlphaFoldDB" id="A0A835CGN6"/>